<evidence type="ECO:0000256" key="3">
    <source>
        <dbReference type="ARBA" id="ARBA00023015"/>
    </source>
</evidence>
<name>A0ABR7M122_9ACTN</name>
<evidence type="ECO:0000259" key="7">
    <source>
        <dbReference type="SMART" id="SM01043"/>
    </source>
</evidence>
<evidence type="ECO:0000259" key="6">
    <source>
        <dbReference type="SMART" id="SM00862"/>
    </source>
</evidence>
<dbReference type="InterPro" id="IPR019734">
    <property type="entry name" value="TPR_rpt"/>
</dbReference>
<keyword evidence="4" id="KW-0238">DNA-binding</keyword>
<dbReference type="CDD" id="cd15831">
    <property type="entry name" value="BTAD"/>
    <property type="match status" value="1"/>
</dbReference>
<dbReference type="InterPro" id="IPR016032">
    <property type="entry name" value="Sig_transdc_resp-reg_C-effctor"/>
</dbReference>
<feature type="domain" description="Bacterial transcriptional activator" evidence="7">
    <location>
        <begin position="108"/>
        <end position="249"/>
    </location>
</feature>
<dbReference type="InterPro" id="IPR051677">
    <property type="entry name" value="AfsR-DnrI-RedD_regulator"/>
</dbReference>
<keyword evidence="3" id="KW-0805">Transcription regulation</keyword>
<comment type="similarity">
    <text evidence="1">Belongs to the AfsR/DnrI/RedD regulatory family.</text>
</comment>
<evidence type="ECO:0000313" key="8">
    <source>
        <dbReference type="EMBL" id="MBC6470700.1"/>
    </source>
</evidence>
<sequence>MNEPRLRFGVLGPLVAEKHGRPIDLPRSKIMRGLLGVLLLAQPQALSAERMLDLVWSARGSRTGRGTVQVGISRLREWLTEFTAGEPGLISVDHDASGYRLSVDPLAVDMSRFRLLTAEAEGAAPAERRRLLERAVELSRGPVLADLPHLALGDRLLRSAHEEVRATFLAFAETALAEGRPHEALGPLDAMAAAAPLDEPVHAWLLKLLAACERPAEALARYESLRTRLTENLGVSPSTEVQQAHLAILARDREIIVATPSAPCLLPPDIVDFVGRGEQVERLVKLLAGDGRSMATALVVGEGGIGKTTLVTHVAHRVRTAFPDGQMYVDLQGAEALPADPGEVLGRFLTALGVDGRALPKSVAERAERLRSLVADRRVLMVLDNAADERQIRPLLPGGSGCAVLVNGRRRLPGLSAHTMQLTAFDAETALALLRRMIGHKRVLSEPDAAREIVDLCGGLPLAVRIAGARLAARERWSLAHLADRLRLERRRLDELSAGDLTVRASLTMSYRTLDAPARRAFRLLGLLDVPDFPVWVCAALLDIATDEAEALLDALMDALLLVCVGTDACGNFRYRFHDLVRLYARERAEAEDGSAECAAAVGRALGAWLALAEAADRGLPERVAADIDGPARRRPPYPPIEPVATADCLNWFDSERAALAACVAQAAAAGFTDLAWELAARSLSYYAFRGLYEDWSHTHEVARRACMLAGDRLGEAVMVRNLSCLRMTGVKAGPGTVPARIAAALRTFRESGLRHGEVDMLGMFVFSLRGGRPLDDVLAMADAAMDKAEGIGYELGQTRLWYMRALAHREQGRYPDAIRCAERCLDMAADAGTAHDRVLALWEMAAACHGETDSARISERVREGIDVCRRRGERLLEAYLLLSHGELHLQAGRLTSARAQTEKALAVFDEHVILFGRGAAHRLLGRLHHVENRPALAVPHFIRAERAFLRLRNTLEQAMTLKAMAESMYANGQHTAAERTRRRAHTLFVRIGNGTEAAAVRGLGAL</sequence>
<dbReference type="InterPro" id="IPR011990">
    <property type="entry name" value="TPR-like_helical_dom_sf"/>
</dbReference>
<dbReference type="SMART" id="SM00028">
    <property type="entry name" value="TPR"/>
    <property type="match status" value="3"/>
</dbReference>
<feature type="domain" description="OmpR/PhoB-type" evidence="6">
    <location>
        <begin position="20"/>
        <end position="101"/>
    </location>
</feature>
<keyword evidence="5" id="KW-0804">Transcription</keyword>
<protein>
    <submittedName>
        <fullName evidence="8">Uncharacterized protein</fullName>
    </submittedName>
</protein>
<organism evidence="8 9">
    <name type="scientific">Actinomadura alba</name>
    <dbReference type="NCBI Taxonomy" id="406431"/>
    <lineage>
        <taxon>Bacteria</taxon>
        <taxon>Bacillati</taxon>
        <taxon>Actinomycetota</taxon>
        <taxon>Actinomycetes</taxon>
        <taxon>Streptosporangiales</taxon>
        <taxon>Thermomonosporaceae</taxon>
        <taxon>Actinomadura</taxon>
    </lineage>
</organism>
<dbReference type="InterPro" id="IPR036388">
    <property type="entry name" value="WH-like_DNA-bd_sf"/>
</dbReference>
<dbReference type="SUPFAM" id="SSF48452">
    <property type="entry name" value="TPR-like"/>
    <property type="match status" value="2"/>
</dbReference>
<evidence type="ECO:0000256" key="2">
    <source>
        <dbReference type="ARBA" id="ARBA00022737"/>
    </source>
</evidence>
<dbReference type="InterPro" id="IPR005158">
    <property type="entry name" value="BTAD"/>
</dbReference>
<proteinExistence type="inferred from homology"/>
<dbReference type="InterPro" id="IPR042197">
    <property type="entry name" value="Apaf_helical"/>
</dbReference>
<dbReference type="Pfam" id="PF00931">
    <property type="entry name" value="NB-ARC"/>
    <property type="match status" value="1"/>
</dbReference>
<dbReference type="Proteomes" id="UP000805614">
    <property type="component" value="Unassembled WGS sequence"/>
</dbReference>
<dbReference type="Gene3D" id="1.10.10.10">
    <property type="entry name" value="Winged helix-like DNA-binding domain superfamily/Winged helix DNA-binding domain"/>
    <property type="match status" value="1"/>
</dbReference>
<dbReference type="SUPFAM" id="SSF46894">
    <property type="entry name" value="C-terminal effector domain of the bipartite response regulators"/>
    <property type="match status" value="1"/>
</dbReference>
<reference evidence="8 9" key="1">
    <citation type="submission" date="2020-06" db="EMBL/GenBank/DDBJ databases">
        <title>Actinomadura xiongansis sp. nov., isolated from soil of Baiyangdian.</title>
        <authorList>
            <person name="Zhang X."/>
        </authorList>
    </citation>
    <scope>NUCLEOTIDE SEQUENCE [LARGE SCALE GENOMIC DNA]</scope>
    <source>
        <strain evidence="8 9">HBUM206468</strain>
    </source>
</reference>
<evidence type="ECO:0000256" key="4">
    <source>
        <dbReference type="ARBA" id="ARBA00023125"/>
    </source>
</evidence>
<keyword evidence="9" id="KW-1185">Reference proteome</keyword>
<dbReference type="Gene3D" id="1.25.40.10">
    <property type="entry name" value="Tetratricopeptide repeat domain"/>
    <property type="match status" value="2"/>
</dbReference>
<dbReference type="Pfam" id="PF03704">
    <property type="entry name" value="BTAD"/>
    <property type="match status" value="1"/>
</dbReference>
<comment type="caution">
    <text evidence="8">The sequence shown here is derived from an EMBL/GenBank/DDBJ whole genome shotgun (WGS) entry which is preliminary data.</text>
</comment>
<accession>A0ABR7M122</accession>
<keyword evidence="2" id="KW-0677">Repeat</keyword>
<evidence type="ECO:0000313" key="9">
    <source>
        <dbReference type="Proteomes" id="UP000805614"/>
    </source>
</evidence>
<dbReference type="InterPro" id="IPR002182">
    <property type="entry name" value="NB-ARC"/>
</dbReference>
<evidence type="ECO:0000256" key="1">
    <source>
        <dbReference type="ARBA" id="ARBA00005820"/>
    </source>
</evidence>
<dbReference type="Gene3D" id="3.40.50.300">
    <property type="entry name" value="P-loop containing nucleotide triphosphate hydrolases"/>
    <property type="match status" value="1"/>
</dbReference>
<dbReference type="PANTHER" id="PTHR35807">
    <property type="entry name" value="TRANSCRIPTIONAL REGULATOR REDD-RELATED"/>
    <property type="match status" value="1"/>
</dbReference>
<dbReference type="InterPro" id="IPR001867">
    <property type="entry name" value="OmpR/PhoB-type_DNA-bd"/>
</dbReference>
<dbReference type="SMART" id="SM01043">
    <property type="entry name" value="BTAD"/>
    <property type="match status" value="1"/>
</dbReference>
<gene>
    <name evidence="8" type="ORF">HKK74_35195</name>
</gene>
<dbReference type="PRINTS" id="PR00364">
    <property type="entry name" value="DISEASERSIST"/>
</dbReference>
<evidence type="ECO:0000256" key="5">
    <source>
        <dbReference type="ARBA" id="ARBA00023163"/>
    </source>
</evidence>
<dbReference type="SUPFAM" id="SSF52540">
    <property type="entry name" value="P-loop containing nucleoside triphosphate hydrolases"/>
    <property type="match status" value="1"/>
</dbReference>
<dbReference type="Gene3D" id="1.10.8.430">
    <property type="entry name" value="Helical domain of apoptotic protease-activating factors"/>
    <property type="match status" value="1"/>
</dbReference>
<dbReference type="PANTHER" id="PTHR35807:SF1">
    <property type="entry name" value="TRANSCRIPTIONAL REGULATOR REDD"/>
    <property type="match status" value="1"/>
</dbReference>
<dbReference type="EMBL" id="JABVEC010000046">
    <property type="protein sequence ID" value="MBC6470700.1"/>
    <property type="molecule type" value="Genomic_DNA"/>
</dbReference>
<dbReference type="InterPro" id="IPR027417">
    <property type="entry name" value="P-loop_NTPase"/>
</dbReference>
<dbReference type="RefSeq" id="WP_187247742.1">
    <property type="nucleotide sequence ID" value="NZ_BAAAOK010000011.1"/>
</dbReference>
<dbReference type="SMART" id="SM00862">
    <property type="entry name" value="Trans_reg_C"/>
    <property type="match status" value="1"/>
</dbReference>